<dbReference type="AlphaFoldDB" id="X0XJF2"/>
<protein>
    <submittedName>
        <fullName evidence="1">Uncharacterized protein</fullName>
    </submittedName>
</protein>
<accession>X0XJF2</accession>
<proteinExistence type="predicted"/>
<evidence type="ECO:0000313" key="1">
    <source>
        <dbReference type="EMBL" id="GAG36783.1"/>
    </source>
</evidence>
<feature type="non-terminal residue" evidence="1">
    <location>
        <position position="73"/>
    </location>
</feature>
<comment type="caution">
    <text evidence="1">The sequence shown here is derived from an EMBL/GenBank/DDBJ whole genome shotgun (WGS) entry which is preliminary data.</text>
</comment>
<organism evidence="1">
    <name type="scientific">marine sediment metagenome</name>
    <dbReference type="NCBI Taxonomy" id="412755"/>
    <lineage>
        <taxon>unclassified sequences</taxon>
        <taxon>metagenomes</taxon>
        <taxon>ecological metagenomes</taxon>
    </lineage>
</organism>
<gene>
    <name evidence="1" type="ORF">S01H1_69035</name>
</gene>
<reference evidence="1" key="1">
    <citation type="journal article" date="2014" name="Front. Microbiol.">
        <title>High frequency of phylogenetically diverse reductive dehalogenase-homologous genes in deep subseafloor sedimentary metagenomes.</title>
        <authorList>
            <person name="Kawai M."/>
            <person name="Futagami T."/>
            <person name="Toyoda A."/>
            <person name="Takaki Y."/>
            <person name="Nishi S."/>
            <person name="Hori S."/>
            <person name="Arai W."/>
            <person name="Tsubouchi T."/>
            <person name="Morono Y."/>
            <person name="Uchiyama I."/>
            <person name="Ito T."/>
            <person name="Fujiyama A."/>
            <person name="Inagaki F."/>
            <person name="Takami H."/>
        </authorList>
    </citation>
    <scope>NUCLEOTIDE SEQUENCE</scope>
    <source>
        <strain evidence="1">Expedition CK06-06</strain>
    </source>
</reference>
<name>X0XJF2_9ZZZZ</name>
<dbReference type="EMBL" id="BARS01045807">
    <property type="protein sequence ID" value="GAG36783.1"/>
    <property type="molecule type" value="Genomic_DNA"/>
</dbReference>
<sequence>MAQIGKLDTWIKISKRKEIGDFSNEFSKLSGGTVEYECVLETWARVEFVASAKKFNGRAVGTGTGSTIFEIRD</sequence>